<dbReference type="AlphaFoldDB" id="A0AA48H3L2"/>
<sequence>MMKRLFLTTSAAGLVLGGAAWAQSQNVVDVDALVTEYQTRGATYVEVYQGPTQIKVEATQGNQTLEVVYDAATGAILYTELDPADAEDMRRSGVEFNREDRDFTLDDDEDDDDDSYDDDDDGYDDDDDDDDDDSDDRGGDDDDGDDDSGSDDDGDDD</sequence>
<feature type="chain" id="PRO_5041318144" description="PepSY domain-containing protein" evidence="2">
    <location>
        <begin position="23"/>
        <end position="157"/>
    </location>
</feature>
<gene>
    <name evidence="3" type="ORF">MACH21_03920</name>
</gene>
<protein>
    <recommendedName>
        <fullName evidence="5">PepSY domain-containing protein</fullName>
    </recommendedName>
</protein>
<dbReference type="KEGG" id="rmai:MACH21_03920"/>
<dbReference type="EMBL" id="AP027266">
    <property type="protein sequence ID" value="BDW84215.1"/>
    <property type="molecule type" value="Genomic_DNA"/>
</dbReference>
<keyword evidence="2" id="KW-0732">Signal</keyword>
<evidence type="ECO:0008006" key="5">
    <source>
        <dbReference type="Google" id="ProtNLM"/>
    </source>
</evidence>
<evidence type="ECO:0000313" key="3">
    <source>
        <dbReference type="EMBL" id="BDW84215.1"/>
    </source>
</evidence>
<feature type="signal peptide" evidence="2">
    <location>
        <begin position="1"/>
        <end position="22"/>
    </location>
</feature>
<proteinExistence type="predicted"/>
<evidence type="ECO:0000256" key="1">
    <source>
        <dbReference type="SAM" id="MobiDB-lite"/>
    </source>
</evidence>
<accession>A0AA48H3L2</accession>
<feature type="compositionally biased region" description="Acidic residues" evidence="1">
    <location>
        <begin position="105"/>
        <end position="157"/>
    </location>
</feature>
<name>A0AA48H3L2_9RHOB</name>
<evidence type="ECO:0000313" key="4">
    <source>
        <dbReference type="Proteomes" id="UP001337723"/>
    </source>
</evidence>
<evidence type="ECO:0000256" key="2">
    <source>
        <dbReference type="SAM" id="SignalP"/>
    </source>
</evidence>
<keyword evidence="4" id="KW-1185">Reference proteome</keyword>
<feature type="compositionally biased region" description="Basic and acidic residues" evidence="1">
    <location>
        <begin position="87"/>
        <end position="104"/>
    </location>
</feature>
<dbReference type="RefSeq" id="WP_338273899.1">
    <property type="nucleotide sequence ID" value="NZ_AP027266.1"/>
</dbReference>
<dbReference type="Proteomes" id="UP001337723">
    <property type="component" value="Chromosome"/>
</dbReference>
<organism evidence="3 4">
    <name type="scientific">Roseicyclus marinus</name>
    <dbReference type="NCBI Taxonomy" id="2161673"/>
    <lineage>
        <taxon>Bacteria</taxon>
        <taxon>Pseudomonadati</taxon>
        <taxon>Pseudomonadota</taxon>
        <taxon>Alphaproteobacteria</taxon>
        <taxon>Rhodobacterales</taxon>
        <taxon>Roseobacteraceae</taxon>
        <taxon>Roseicyclus</taxon>
    </lineage>
</organism>
<feature type="region of interest" description="Disordered" evidence="1">
    <location>
        <begin position="82"/>
        <end position="157"/>
    </location>
</feature>
<reference evidence="3 4" key="1">
    <citation type="submission" date="2023-01" db="EMBL/GenBank/DDBJ databases">
        <title>Complete genome sequence of Roseicyclus marinus strain Dej080120_10.</title>
        <authorList>
            <person name="Ueki S."/>
            <person name="Maruyama F."/>
        </authorList>
    </citation>
    <scope>NUCLEOTIDE SEQUENCE [LARGE SCALE GENOMIC DNA]</scope>
    <source>
        <strain evidence="3 4">Dej080120_10</strain>
    </source>
</reference>